<organism evidence="1 2">
    <name type="scientific">Pichia kluyveri</name>
    <name type="common">Yeast</name>
    <dbReference type="NCBI Taxonomy" id="36015"/>
    <lineage>
        <taxon>Eukaryota</taxon>
        <taxon>Fungi</taxon>
        <taxon>Dikarya</taxon>
        <taxon>Ascomycota</taxon>
        <taxon>Saccharomycotina</taxon>
        <taxon>Pichiomycetes</taxon>
        <taxon>Pichiales</taxon>
        <taxon>Pichiaceae</taxon>
        <taxon>Pichia</taxon>
    </lineage>
</organism>
<dbReference type="Proteomes" id="UP001378960">
    <property type="component" value="Unassembled WGS sequence"/>
</dbReference>
<keyword evidence="2" id="KW-1185">Reference proteome</keyword>
<sequence>MNDIENGKDEFIITVKGTIGHITSFQEWKIVYLTNILRLLKFNTEILFDGSITRDRALELGVAAHNLKRNTFALRQFFISIRSKEGKEETDTLYFVSKALAESGQTIMANVLLRTCLEVVRQSPKSMNKELMLQDLIFDIKMLKPPPIESNESALDQNLNMSMFSNYTVLESKLSIIKFALQSAPTQIKEKDHRFARALIKHLENYKKMSSEILSTIVNRNSEDIEVSFEKIYQFIWKFPPTILLEKALSSNSVTSIIESMIKKYPDPIMGQCFSVKNVIEYVYENLKKKNIVSGICNFLKCQLVNLIKEFILIKEINKESIERKFLLIIEFRRHVFYCKLLYQFFTTEKKSGLSKELVDKKKKALSSLKEHAEHFMGDITDLGCLASIFIMLAYRNHFENLTSKSHVSSKYSDINMTFKKDIFELKFFYIQGNLKVKDYNKLKPTLCAYSFGLERLSFIYASNHTIPKINSRRSSEIKLLNEEQLYMLMELCVSLLNSNYADDVGNVKIIETILYCALFAGGHHISLIWFLIRLRDMLILKDGISLISREDGTDAIISFMLGNVFSNFKKELELIIKRISKAERSIYSLKSSDKSSFELDLVNRVGDKLFLPPVYIKNDKEVGLLPEFCANNIETNNTTVELSRDFESFDSVNNLEGHQMSTLKGILVPSKEAIAKKFEKSLNITKSILGNTNPPLGNDILKSESVQKYIKYAFSETDDCWKFKNFIDTENLVISSTETSFAGNKRGQNKINETEWLLEETKIQESVYKFKIEEEHRNCDDEGELQAWELIRHWEGVDETDGSTKFQSYIEMNRF</sequence>
<evidence type="ECO:0000313" key="1">
    <source>
        <dbReference type="EMBL" id="GMM48387.1"/>
    </source>
</evidence>
<protein>
    <submittedName>
        <fullName evidence="1">Uncharacterized protein</fullName>
    </submittedName>
</protein>
<comment type="caution">
    <text evidence="1">The sequence shown here is derived from an EMBL/GenBank/DDBJ whole genome shotgun (WGS) entry which is preliminary data.</text>
</comment>
<proteinExistence type="predicted"/>
<name>A0AAV5RBC3_PICKL</name>
<accession>A0AAV5RBC3</accession>
<evidence type="ECO:0000313" key="2">
    <source>
        <dbReference type="Proteomes" id="UP001378960"/>
    </source>
</evidence>
<reference evidence="1 2" key="1">
    <citation type="journal article" date="2023" name="Elife">
        <title>Identification of key yeast species and microbe-microbe interactions impacting larval growth of Drosophila in the wild.</title>
        <authorList>
            <person name="Mure A."/>
            <person name="Sugiura Y."/>
            <person name="Maeda R."/>
            <person name="Honda K."/>
            <person name="Sakurai N."/>
            <person name="Takahashi Y."/>
            <person name="Watada M."/>
            <person name="Katoh T."/>
            <person name="Gotoh A."/>
            <person name="Gotoh Y."/>
            <person name="Taniguchi I."/>
            <person name="Nakamura K."/>
            <person name="Hayashi T."/>
            <person name="Katayama T."/>
            <person name="Uemura T."/>
            <person name="Hattori Y."/>
        </authorList>
    </citation>
    <scope>NUCLEOTIDE SEQUENCE [LARGE SCALE GENOMIC DNA]</scope>
    <source>
        <strain evidence="1 2">PK-24</strain>
    </source>
</reference>
<dbReference type="EMBL" id="BTGB01000009">
    <property type="protein sequence ID" value="GMM48387.1"/>
    <property type="molecule type" value="Genomic_DNA"/>
</dbReference>
<dbReference type="AlphaFoldDB" id="A0AAV5RBC3"/>
<gene>
    <name evidence="1" type="ORF">DAPK24_049850</name>
</gene>